<protein>
    <submittedName>
        <fullName evidence="1">Uncharacterized protein</fullName>
    </submittedName>
</protein>
<proteinExistence type="predicted"/>
<accession>A0ABQ7CFE8</accession>
<dbReference type="Proteomes" id="UP000266723">
    <property type="component" value="Unassembled WGS sequence"/>
</dbReference>
<evidence type="ECO:0000313" key="1">
    <source>
        <dbReference type="EMBL" id="KAF3550639.1"/>
    </source>
</evidence>
<gene>
    <name evidence="1" type="ORF">DY000_02009155</name>
</gene>
<comment type="caution">
    <text evidence="1">The sequence shown here is derived from an EMBL/GenBank/DDBJ whole genome shotgun (WGS) entry which is preliminary data.</text>
</comment>
<keyword evidence="2" id="KW-1185">Reference proteome</keyword>
<evidence type="ECO:0000313" key="2">
    <source>
        <dbReference type="Proteomes" id="UP000266723"/>
    </source>
</evidence>
<name>A0ABQ7CFE8_BRACR</name>
<sequence>MVLLSSRESFFPTQVSRFRWVSDGVCQPSFKFGGLSLSLQSVVVVSSVYWYDGLVRFHSKEFLKPLLPSFRVWVCLKLTRFMEVTAIVSRLWVEFFSFISVHRMKPRSWFWQKILDLLMFIGMPRLETSRLWQNTWVVIIYITFSSLASKRCLDQIKLNAKNTLSSKAWYHGASTERALEAMCLSYANWIGDLQKMYAN</sequence>
<reference evidence="1 2" key="1">
    <citation type="journal article" date="2020" name="BMC Genomics">
        <title>Intraspecific diversification of the crop wild relative Brassica cretica Lam. using demographic model selection.</title>
        <authorList>
            <person name="Kioukis A."/>
            <person name="Michalopoulou V.A."/>
            <person name="Briers L."/>
            <person name="Pirintsos S."/>
            <person name="Studholme D.J."/>
            <person name="Pavlidis P."/>
            <person name="Sarris P.F."/>
        </authorList>
    </citation>
    <scope>NUCLEOTIDE SEQUENCE [LARGE SCALE GENOMIC DNA]</scope>
    <source>
        <strain evidence="2">cv. PFS-1207/04</strain>
    </source>
</reference>
<dbReference type="EMBL" id="QGKV02000832">
    <property type="protein sequence ID" value="KAF3550639.1"/>
    <property type="molecule type" value="Genomic_DNA"/>
</dbReference>
<organism evidence="1 2">
    <name type="scientific">Brassica cretica</name>
    <name type="common">Mustard</name>
    <dbReference type="NCBI Taxonomy" id="69181"/>
    <lineage>
        <taxon>Eukaryota</taxon>
        <taxon>Viridiplantae</taxon>
        <taxon>Streptophyta</taxon>
        <taxon>Embryophyta</taxon>
        <taxon>Tracheophyta</taxon>
        <taxon>Spermatophyta</taxon>
        <taxon>Magnoliopsida</taxon>
        <taxon>eudicotyledons</taxon>
        <taxon>Gunneridae</taxon>
        <taxon>Pentapetalae</taxon>
        <taxon>rosids</taxon>
        <taxon>malvids</taxon>
        <taxon>Brassicales</taxon>
        <taxon>Brassicaceae</taxon>
        <taxon>Brassiceae</taxon>
        <taxon>Brassica</taxon>
    </lineage>
</organism>